<keyword evidence="5" id="KW-0121">Carboxypeptidase</keyword>
<evidence type="ECO:0000256" key="6">
    <source>
        <dbReference type="ARBA" id="ARBA00022670"/>
    </source>
</evidence>
<keyword evidence="4" id="KW-1003">Cell membrane</keyword>
<comment type="subcellular location">
    <subcellularLocation>
        <location evidence="1">Cell membrane</location>
    </subcellularLocation>
</comment>
<protein>
    <submittedName>
        <fullName evidence="19">Monofunctional biosynthetic peptidoglycan transglycosylase</fullName>
    </submittedName>
</protein>
<keyword evidence="8" id="KW-0808">Transferase</keyword>
<evidence type="ECO:0000259" key="17">
    <source>
        <dbReference type="Pfam" id="PF00905"/>
    </source>
</evidence>
<dbReference type="GO" id="GO:0009252">
    <property type="term" value="P:peptidoglycan biosynthetic process"/>
    <property type="evidence" value="ECO:0007669"/>
    <property type="project" value="UniProtKB-KW"/>
</dbReference>
<evidence type="ECO:0000256" key="14">
    <source>
        <dbReference type="ARBA" id="ARBA00023316"/>
    </source>
</evidence>
<dbReference type="Pfam" id="PF00905">
    <property type="entry name" value="Transpeptidase"/>
    <property type="match status" value="1"/>
</dbReference>
<keyword evidence="11" id="KW-0573">Peptidoglycan synthesis</keyword>
<keyword evidence="20" id="KW-1185">Reference proteome</keyword>
<evidence type="ECO:0000256" key="7">
    <source>
        <dbReference type="ARBA" id="ARBA00022676"/>
    </source>
</evidence>
<dbReference type="InterPro" id="IPR001264">
    <property type="entry name" value="Glyco_trans_51"/>
</dbReference>
<comment type="caution">
    <text evidence="19">The sequence shown here is derived from an EMBL/GenBank/DDBJ whole genome shotgun (WGS) entry which is preliminary data.</text>
</comment>
<dbReference type="NCBIfam" id="TIGR02074">
    <property type="entry name" value="PBP_1a_fam"/>
    <property type="match status" value="1"/>
</dbReference>
<organism evidence="19 20">
    <name type="scientific">Lottiidibacillus patelloidae</name>
    <dbReference type="NCBI Taxonomy" id="2670334"/>
    <lineage>
        <taxon>Bacteria</taxon>
        <taxon>Bacillati</taxon>
        <taxon>Bacillota</taxon>
        <taxon>Bacilli</taxon>
        <taxon>Bacillales</taxon>
        <taxon>Bacillaceae</taxon>
        <taxon>Lottiidibacillus</taxon>
    </lineage>
</organism>
<keyword evidence="6" id="KW-0645">Protease</keyword>
<dbReference type="GO" id="GO:0030288">
    <property type="term" value="C:outer membrane-bounded periplasmic space"/>
    <property type="evidence" value="ECO:0007669"/>
    <property type="project" value="TreeGrafter"/>
</dbReference>
<evidence type="ECO:0000256" key="8">
    <source>
        <dbReference type="ARBA" id="ARBA00022679"/>
    </source>
</evidence>
<evidence type="ECO:0000259" key="18">
    <source>
        <dbReference type="Pfam" id="PF00912"/>
    </source>
</evidence>
<proteinExistence type="inferred from homology"/>
<keyword evidence="14" id="KW-0961">Cell wall biogenesis/degradation</keyword>
<dbReference type="InterPro" id="IPR050396">
    <property type="entry name" value="Glycosyltr_51/Transpeptidase"/>
</dbReference>
<reference evidence="19 20" key="2">
    <citation type="submission" date="2017-09" db="EMBL/GenBank/DDBJ databases">
        <title>Bacillus patelloidae sp. nov., isolated from the intestinal tract of a marine limpet.</title>
        <authorList>
            <person name="Liu R."/>
            <person name="Dong C."/>
            <person name="Shao Z."/>
        </authorList>
    </citation>
    <scope>NUCLEOTIDE SEQUENCE [LARGE SCALE GENOMIC DNA]</scope>
    <source>
        <strain evidence="19 20">SA5d-4</strain>
    </source>
</reference>
<dbReference type="FunFam" id="1.10.3810.10:FF:000001">
    <property type="entry name" value="Penicillin-binding protein 1A"/>
    <property type="match status" value="1"/>
</dbReference>
<evidence type="ECO:0000256" key="2">
    <source>
        <dbReference type="ARBA" id="ARBA00007090"/>
    </source>
</evidence>
<keyword evidence="7" id="KW-0328">Glycosyltransferase</keyword>
<comment type="similarity">
    <text evidence="2">In the C-terminal section; belongs to the transpeptidase family.</text>
</comment>
<dbReference type="Pfam" id="PF00912">
    <property type="entry name" value="Transgly"/>
    <property type="match status" value="1"/>
</dbReference>
<evidence type="ECO:0000256" key="5">
    <source>
        <dbReference type="ARBA" id="ARBA00022645"/>
    </source>
</evidence>
<dbReference type="InterPro" id="IPR023346">
    <property type="entry name" value="Lysozyme-like_dom_sf"/>
</dbReference>
<dbReference type="PANTHER" id="PTHR32282:SF11">
    <property type="entry name" value="PENICILLIN-BINDING PROTEIN 1B"/>
    <property type="match status" value="1"/>
</dbReference>
<dbReference type="GO" id="GO:0008955">
    <property type="term" value="F:peptidoglycan glycosyltransferase activity"/>
    <property type="evidence" value="ECO:0007669"/>
    <property type="project" value="UniProtKB-EC"/>
</dbReference>
<evidence type="ECO:0000256" key="4">
    <source>
        <dbReference type="ARBA" id="ARBA00022475"/>
    </source>
</evidence>
<evidence type="ECO:0000256" key="3">
    <source>
        <dbReference type="ARBA" id="ARBA00007739"/>
    </source>
</evidence>
<keyword evidence="10" id="KW-0133">Cell shape</keyword>
<evidence type="ECO:0000256" key="11">
    <source>
        <dbReference type="ARBA" id="ARBA00022984"/>
    </source>
</evidence>
<dbReference type="Gene3D" id="3.40.710.10">
    <property type="entry name" value="DD-peptidase/beta-lactamase superfamily"/>
    <property type="match status" value="1"/>
</dbReference>
<dbReference type="GO" id="GO:0071555">
    <property type="term" value="P:cell wall organization"/>
    <property type="evidence" value="ECO:0007669"/>
    <property type="project" value="UniProtKB-KW"/>
</dbReference>
<dbReference type="RefSeq" id="WP_094925096.1">
    <property type="nucleotide sequence ID" value="NZ_NPIA01000005.1"/>
</dbReference>
<comment type="catalytic activity">
    <reaction evidence="16">
        <text>[GlcNAc-(1-&gt;4)-Mur2Ac(oyl-L-Ala-gamma-D-Glu-L-Lys-D-Ala-D-Ala)](n)-di-trans,octa-cis-undecaprenyl diphosphate + beta-D-GlcNAc-(1-&gt;4)-Mur2Ac(oyl-L-Ala-gamma-D-Glu-L-Lys-D-Ala-D-Ala)-di-trans,octa-cis-undecaprenyl diphosphate = [GlcNAc-(1-&gt;4)-Mur2Ac(oyl-L-Ala-gamma-D-Glu-L-Lys-D-Ala-D-Ala)](n+1)-di-trans,octa-cis-undecaprenyl diphosphate + di-trans,octa-cis-undecaprenyl diphosphate + H(+)</text>
        <dbReference type="Rhea" id="RHEA:23708"/>
        <dbReference type="Rhea" id="RHEA-COMP:9602"/>
        <dbReference type="Rhea" id="RHEA-COMP:9603"/>
        <dbReference type="ChEBI" id="CHEBI:15378"/>
        <dbReference type="ChEBI" id="CHEBI:58405"/>
        <dbReference type="ChEBI" id="CHEBI:60033"/>
        <dbReference type="ChEBI" id="CHEBI:78435"/>
        <dbReference type="EC" id="2.4.99.28"/>
    </reaction>
</comment>
<dbReference type="EMBL" id="NPIA01000005">
    <property type="protein sequence ID" value="OZM56733.1"/>
    <property type="molecule type" value="Genomic_DNA"/>
</dbReference>
<evidence type="ECO:0000313" key="20">
    <source>
        <dbReference type="Proteomes" id="UP000217083"/>
    </source>
</evidence>
<dbReference type="GO" id="GO:0006508">
    <property type="term" value="P:proteolysis"/>
    <property type="evidence" value="ECO:0007669"/>
    <property type="project" value="UniProtKB-KW"/>
</dbReference>
<dbReference type="GO" id="GO:0009002">
    <property type="term" value="F:serine-type D-Ala-D-Ala carboxypeptidase activity"/>
    <property type="evidence" value="ECO:0007669"/>
    <property type="project" value="UniProtKB-EC"/>
</dbReference>
<dbReference type="Proteomes" id="UP000217083">
    <property type="component" value="Unassembled WGS sequence"/>
</dbReference>
<dbReference type="SUPFAM" id="SSF56601">
    <property type="entry name" value="beta-lactamase/transpeptidase-like"/>
    <property type="match status" value="1"/>
</dbReference>
<evidence type="ECO:0000313" key="19">
    <source>
        <dbReference type="EMBL" id="OZM56733.1"/>
    </source>
</evidence>
<evidence type="ECO:0000256" key="13">
    <source>
        <dbReference type="ARBA" id="ARBA00023268"/>
    </source>
</evidence>
<comment type="similarity">
    <text evidence="3">In the N-terminal section; belongs to the glycosyltransferase 51 family.</text>
</comment>
<dbReference type="InterPro" id="IPR012338">
    <property type="entry name" value="Beta-lactam/transpept-like"/>
</dbReference>
<keyword evidence="13" id="KW-0511">Multifunctional enzyme</keyword>
<feature type="domain" description="Penicillin-binding protein transpeptidase" evidence="17">
    <location>
        <begin position="325"/>
        <end position="573"/>
    </location>
</feature>
<feature type="domain" description="Glycosyl transferase family 51" evidence="18">
    <location>
        <begin position="57"/>
        <end position="232"/>
    </location>
</feature>
<dbReference type="GO" id="GO:0008658">
    <property type="term" value="F:penicillin binding"/>
    <property type="evidence" value="ECO:0007669"/>
    <property type="project" value="InterPro"/>
</dbReference>
<evidence type="ECO:0000256" key="9">
    <source>
        <dbReference type="ARBA" id="ARBA00022801"/>
    </source>
</evidence>
<gene>
    <name evidence="19" type="ORF">CIB95_10965</name>
</gene>
<dbReference type="PANTHER" id="PTHR32282">
    <property type="entry name" value="BINDING PROTEIN TRANSPEPTIDASE, PUTATIVE-RELATED"/>
    <property type="match status" value="1"/>
</dbReference>
<dbReference type="Gene3D" id="1.10.3810.10">
    <property type="entry name" value="Biosynthetic peptidoglycan transglycosylase-like"/>
    <property type="match status" value="1"/>
</dbReference>
<dbReference type="AlphaFoldDB" id="A0A263BSN9"/>
<evidence type="ECO:0000256" key="12">
    <source>
        <dbReference type="ARBA" id="ARBA00023136"/>
    </source>
</evidence>
<dbReference type="SUPFAM" id="SSF53955">
    <property type="entry name" value="Lysozyme-like"/>
    <property type="match status" value="1"/>
</dbReference>
<evidence type="ECO:0000256" key="1">
    <source>
        <dbReference type="ARBA" id="ARBA00004236"/>
    </source>
</evidence>
<sequence length="689" mass="77679">MNMNRKVRKVFKVLFALASTFTFLIILSIIGLLLYVKALGPPPLVVSQSSIFYASDGTIIGETNNGQKRYWVPLEQISEHLIHATISIEDRKFFDHDGFDYKRIVGAAIADLKSMAKVQGASTITQQYARNLFLEHDKTWKRKLHEALYTLRLEAHYDKQQILEGYLNTIYYGHGMYGIEAAANYYFDKPAMELTLSEATILAGIPKGPTYYSPKLHEKNAKARQKTILKAMVKQDKLTAEEAKLALDEPLQFVYKSKTEKIDRLAPYFQDIVKNELLNKLGISERLINNGGLKVYTTLHPLVQKTAEKAIDVEMYHDSTIQSALVAIDPKSGAVIAMIGGNSYEQSPFNRAVQAKRQPGSTFKPLVYYTALENGFTASTQLLSQPTSFTFDEGREVYAPANYNNYYQNGPITLAQAIALSDNIYAVKTNLFLGIDKVVENIKKFGIKSHIASVPSLPLGTSLMSVSEMTNAYAIIANGGKKIEPHVIEKVIDQQGNIVFERDYEKEQVLDPTTTFLLSNLMEGMFDERLNGVEMRVTGSSINNLISRRVAGKSGSTPTDSWMIGFTPQLAVGVWIGYDDNRKIEKVKELIYAKRIWARVMEETLKNKRSESLKTPDDVIAVLVNPQNGKRATEACPIQKMTYYVKGTEPVEFCTEHIKDPRKTKERKNQTEKEDEDDGWFQGIIDRLF</sequence>
<dbReference type="GO" id="GO:0008360">
    <property type="term" value="P:regulation of cell shape"/>
    <property type="evidence" value="ECO:0007669"/>
    <property type="project" value="UniProtKB-KW"/>
</dbReference>
<reference evidence="20" key="1">
    <citation type="submission" date="2017-08" db="EMBL/GenBank/DDBJ databases">
        <authorList>
            <person name="Huang Z."/>
        </authorList>
    </citation>
    <scope>NUCLEOTIDE SEQUENCE [LARGE SCALE GENOMIC DNA]</scope>
    <source>
        <strain evidence="20">SA5d-4</strain>
    </source>
</reference>
<dbReference type="GO" id="GO:0005886">
    <property type="term" value="C:plasma membrane"/>
    <property type="evidence" value="ECO:0007669"/>
    <property type="project" value="UniProtKB-SubCell"/>
</dbReference>
<dbReference type="InterPro" id="IPR001460">
    <property type="entry name" value="PCN-bd_Tpept"/>
</dbReference>
<evidence type="ECO:0000256" key="16">
    <source>
        <dbReference type="ARBA" id="ARBA00049902"/>
    </source>
</evidence>
<comment type="catalytic activity">
    <reaction evidence="15">
        <text>Preferential cleavage: (Ac)2-L-Lys-D-Ala-|-D-Ala. Also transpeptidation of peptidyl-alanyl moieties that are N-acyl substituents of D-alanine.</text>
        <dbReference type="EC" id="3.4.16.4"/>
    </reaction>
</comment>
<evidence type="ECO:0000256" key="15">
    <source>
        <dbReference type="ARBA" id="ARBA00034000"/>
    </source>
</evidence>
<keyword evidence="9" id="KW-0378">Hydrolase</keyword>
<accession>A0A263BSN9</accession>
<evidence type="ECO:0000256" key="10">
    <source>
        <dbReference type="ARBA" id="ARBA00022960"/>
    </source>
</evidence>
<name>A0A263BSN9_9BACI</name>
<dbReference type="InterPro" id="IPR036950">
    <property type="entry name" value="PBP_transglycosylase"/>
</dbReference>
<keyword evidence="12" id="KW-0472">Membrane</keyword>